<dbReference type="Gene3D" id="3.40.630.30">
    <property type="match status" value="1"/>
</dbReference>
<organism evidence="15 16">
    <name type="scientific">Callosobruchus maculatus</name>
    <name type="common">Southern cowpea weevil</name>
    <name type="synonym">Pulse bruchid</name>
    <dbReference type="NCBI Taxonomy" id="64391"/>
    <lineage>
        <taxon>Eukaryota</taxon>
        <taxon>Metazoa</taxon>
        <taxon>Ecdysozoa</taxon>
        <taxon>Arthropoda</taxon>
        <taxon>Hexapoda</taxon>
        <taxon>Insecta</taxon>
        <taxon>Pterygota</taxon>
        <taxon>Neoptera</taxon>
        <taxon>Endopterygota</taxon>
        <taxon>Coleoptera</taxon>
        <taxon>Polyphaga</taxon>
        <taxon>Cucujiformia</taxon>
        <taxon>Chrysomeloidea</taxon>
        <taxon>Chrysomelidae</taxon>
        <taxon>Bruchinae</taxon>
        <taxon>Bruchini</taxon>
        <taxon>Callosobruchus</taxon>
    </lineage>
</organism>
<evidence type="ECO:0000256" key="7">
    <source>
        <dbReference type="ARBA" id="ARBA00050849"/>
    </source>
</evidence>
<comment type="catalytic activity">
    <reaction evidence="8">
        <text>serotonin + (5Z,8Z,11Z,14Z)-eicosatetraenoyl-CoA = N-[(5Z,8Z,11Z,14Z)-eicosatetraenoyl]-serotonin + CoA + H(+)</text>
        <dbReference type="Rhea" id="RHEA:51396"/>
        <dbReference type="ChEBI" id="CHEBI:15378"/>
        <dbReference type="ChEBI" id="CHEBI:57287"/>
        <dbReference type="ChEBI" id="CHEBI:57368"/>
        <dbReference type="ChEBI" id="CHEBI:132255"/>
        <dbReference type="ChEBI" id="CHEBI:350546"/>
    </reaction>
    <physiologicalReaction direction="left-to-right" evidence="8">
        <dbReference type="Rhea" id="RHEA:51397"/>
    </physiologicalReaction>
</comment>
<evidence type="ECO:0000256" key="11">
    <source>
        <dbReference type="ARBA" id="ARBA00052178"/>
    </source>
</evidence>
<dbReference type="InterPro" id="IPR016181">
    <property type="entry name" value="Acyl_CoA_acyltransferase"/>
</dbReference>
<evidence type="ECO:0000259" key="14">
    <source>
        <dbReference type="Pfam" id="PF00583"/>
    </source>
</evidence>
<proteinExistence type="inferred from homology"/>
<dbReference type="OrthoDB" id="41532at2759"/>
<gene>
    <name evidence="15" type="ORF">CALMAC_LOCUS2592</name>
</gene>
<dbReference type="PANTHER" id="PTHR20905">
    <property type="entry name" value="N-ACETYLTRANSFERASE-RELATED"/>
    <property type="match status" value="1"/>
</dbReference>
<evidence type="ECO:0000313" key="16">
    <source>
        <dbReference type="Proteomes" id="UP000410492"/>
    </source>
</evidence>
<dbReference type="GO" id="GO:0004059">
    <property type="term" value="F:aralkylamine N-acetyltransferase activity"/>
    <property type="evidence" value="ECO:0007669"/>
    <property type="project" value="UniProtKB-EC"/>
</dbReference>
<evidence type="ECO:0000313" key="15">
    <source>
        <dbReference type="EMBL" id="VEN37290.1"/>
    </source>
</evidence>
<dbReference type="InterPro" id="IPR000182">
    <property type="entry name" value="GNAT_dom"/>
</dbReference>
<evidence type="ECO:0000256" key="1">
    <source>
        <dbReference type="ARBA" id="ARBA00022679"/>
    </source>
</evidence>
<evidence type="ECO:0000256" key="9">
    <source>
        <dbReference type="ARBA" id="ARBA00051711"/>
    </source>
</evidence>
<comment type="pathway">
    <text evidence="3">Aromatic compound metabolism; melatonin biosynthesis; melatonin from serotonin: step 1/2.</text>
</comment>
<evidence type="ECO:0000256" key="6">
    <source>
        <dbReference type="ARBA" id="ARBA00050189"/>
    </source>
</evidence>
<comment type="catalytic activity">
    <reaction evidence="10">
        <text>serotonin + (9Z)-octadecenoyl-CoA = N-(9Z-octadecenoyl)-serotonin + CoA + H(+)</text>
        <dbReference type="Rhea" id="RHEA:51392"/>
        <dbReference type="ChEBI" id="CHEBI:15378"/>
        <dbReference type="ChEBI" id="CHEBI:57287"/>
        <dbReference type="ChEBI" id="CHEBI:57387"/>
        <dbReference type="ChEBI" id="CHEBI:134064"/>
        <dbReference type="ChEBI" id="CHEBI:350546"/>
    </reaction>
    <physiologicalReaction direction="left-to-right" evidence="10">
        <dbReference type="Rhea" id="RHEA:51393"/>
    </physiologicalReaction>
</comment>
<protein>
    <recommendedName>
        <fullName evidence="5">aralkylamine N-acetyltransferase</fullName>
        <ecNumber evidence="5">2.3.1.87</ecNumber>
    </recommendedName>
</protein>
<dbReference type="Proteomes" id="UP000410492">
    <property type="component" value="Unassembled WGS sequence"/>
</dbReference>
<comment type="catalytic activity">
    <reaction evidence="9">
        <text>dopamine + acetyl-CoA = N-acetyldopamine + CoA + H(+)</text>
        <dbReference type="Rhea" id="RHEA:51388"/>
        <dbReference type="ChEBI" id="CHEBI:15378"/>
        <dbReference type="ChEBI" id="CHEBI:57287"/>
        <dbReference type="ChEBI" id="CHEBI:57288"/>
        <dbReference type="ChEBI" id="CHEBI:59905"/>
        <dbReference type="ChEBI" id="CHEBI:125678"/>
    </reaction>
    <physiologicalReaction direction="left-to-right" evidence="9">
        <dbReference type="Rhea" id="RHEA:51389"/>
    </physiologicalReaction>
</comment>
<dbReference type="FunFam" id="3.40.630.30:FF:000046">
    <property type="entry name" value="Dopamine N-acetyltransferase"/>
    <property type="match status" value="1"/>
</dbReference>
<evidence type="ECO:0000256" key="3">
    <source>
        <dbReference type="ARBA" id="ARBA00037926"/>
    </source>
</evidence>
<dbReference type="CDD" id="cd04301">
    <property type="entry name" value="NAT_SF"/>
    <property type="match status" value="1"/>
</dbReference>
<evidence type="ECO:0000256" key="5">
    <source>
        <dbReference type="ARBA" id="ARBA00039114"/>
    </source>
</evidence>
<keyword evidence="16" id="KW-1185">Reference proteome</keyword>
<sequence>MSLLFGNISKILNDFSQSLTSNLRNHSLFRKSKEKPVSPYIILRATRDDYNQVLQEMHESYYPDEPTFASLGIQKNAFMDEDTMRMMAQGLTLVARCRYDSCIVGACINESSNPWDPALKEKFACSVSCPKVRQVTLFDAYLQRMPGLWDCYDTQRVFEMSYLFVKRDHRKKGIGVRLLRDSRALAADCGFQVVRCDATSAYTAKLCEKIGMKMIYELPYCNYLGQQTLEPVFQPPPPHTSVKVYVDDHPQLSVLKDEKTKR</sequence>
<dbReference type="AlphaFoldDB" id="A0A653BPK1"/>
<comment type="catalytic activity">
    <reaction evidence="7">
        <text>serotonin + octadecanoyl-CoA = N-octadecanoyl-serotonin + CoA + H(+)</text>
        <dbReference type="Rhea" id="RHEA:51400"/>
        <dbReference type="ChEBI" id="CHEBI:15378"/>
        <dbReference type="ChEBI" id="CHEBI:57287"/>
        <dbReference type="ChEBI" id="CHEBI:57394"/>
        <dbReference type="ChEBI" id="CHEBI:134065"/>
        <dbReference type="ChEBI" id="CHEBI:350546"/>
    </reaction>
    <physiologicalReaction direction="left-to-right" evidence="7">
        <dbReference type="Rhea" id="RHEA:51401"/>
    </physiologicalReaction>
</comment>
<accession>A0A653BPK1</accession>
<evidence type="ECO:0000256" key="12">
    <source>
        <dbReference type="ARBA" id="ARBA00052335"/>
    </source>
</evidence>
<dbReference type="SUPFAM" id="SSF55729">
    <property type="entry name" value="Acyl-CoA N-acyltransferases (Nat)"/>
    <property type="match status" value="1"/>
</dbReference>
<evidence type="ECO:0000256" key="13">
    <source>
        <dbReference type="ARBA" id="ARBA00052491"/>
    </source>
</evidence>
<comment type="similarity">
    <text evidence="4">Belongs to the acetyltransferase family. AANAT subfamily.</text>
</comment>
<comment type="catalytic activity">
    <reaction evidence="11">
        <text>serotonin + hexadecanoyl-CoA = N-hexadecanoyl-serotonin + CoA + H(+)</text>
        <dbReference type="Rhea" id="RHEA:51384"/>
        <dbReference type="ChEBI" id="CHEBI:15378"/>
        <dbReference type="ChEBI" id="CHEBI:57287"/>
        <dbReference type="ChEBI" id="CHEBI:57379"/>
        <dbReference type="ChEBI" id="CHEBI:134059"/>
        <dbReference type="ChEBI" id="CHEBI:350546"/>
    </reaction>
    <physiologicalReaction direction="left-to-right" evidence="11">
        <dbReference type="Rhea" id="RHEA:51385"/>
    </physiologicalReaction>
</comment>
<dbReference type="PANTHER" id="PTHR20905:SF1">
    <property type="entry name" value="AT07410P-RELATED"/>
    <property type="match status" value="1"/>
</dbReference>
<comment type="catalytic activity">
    <reaction evidence="6">
        <text>dopamine + (9Z)-octadecenoyl-CoA = N-(9Z-octadecanoyl)-dopamine + CoA + H(+)</text>
        <dbReference type="Rhea" id="RHEA:51380"/>
        <dbReference type="ChEBI" id="CHEBI:15378"/>
        <dbReference type="ChEBI" id="CHEBI:31883"/>
        <dbReference type="ChEBI" id="CHEBI:57287"/>
        <dbReference type="ChEBI" id="CHEBI:57387"/>
        <dbReference type="ChEBI" id="CHEBI:59905"/>
    </reaction>
    <physiologicalReaction direction="left-to-right" evidence="6">
        <dbReference type="Rhea" id="RHEA:51381"/>
    </physiologicalReaction>
</comment>
<dbReference type="Pfam" id="PF00583">
    <property type="entry name" value="Acetyltransf_1"/>
    <property type="match status" value="1"/>
</dbReference>
<comment type="catalytic activity">
    <reaction evidence="13">
        <text>serotonin + acetyl-CoA = N-acetylserotonin + CoA + H(+)</text>
        <dbReference type="Rhea" id="RHEA:25217"/>
        <dbReference type="ChEBI" id="CHEBI:15378"/>
        <dbReference type="ChEBI" id="CHEBI:17697"/>
        <dbReference type="ChEBI" id="CHEBI:57287"/>
        <dbReference type="ChEBI" id="CHEBI:57288"/>
        <dbReference type="ChEBI" id="CHEBI:350546"/>
        <dbReference type="EC" id="2.3.1.87"/>
    </reaction>
    <physiologicalReaction direction="left-to-right" evidence="13">
        <dbReference type="Rhea" id="RHEA:25218"/>
    </physiologicalReaction>
</comment>
<keyword evidence="2" id="KW-0012">Acyltransferase</keyword>
<name>A0A653BPK1_CALMS</name>
<evidence type="ECO:0000256" key="2">
    <source>
        <dbReference type="ARBA" id="ARBA00023315"/>
    </source>
</evidence>
<dbReference type="EC" id="2.3.1.87" evidence="5"/>
<reference evidence="15 16" key="1">
    <citation type="submission" date="2019-01" db="EMBL/GenBank/DDBJ databases">
        <authorList>
            <person name="Sayadi A."/>
        </authorList>
    </citation>
    <scope>NUCLEOTIDE SEQUENCE [LARGE SCALE GENOMIC DNA]</scope>
</reference>
<dbReference type="EMBL" id="CAACVG010003225">
    <property type="protein sequence ID" value="VEN37290.1"/>
    <property type="molecule type" value="Genomic_DNA"/>
</dbReference>
<evidence type="ECO:0000256" key="4">
    <source>
        <dbReference type="ARBA" id="ARBA00038182"/>
    </source>
</evidence>
<keyword evidence="1" id="KW-0808">Transferase</keyword>
<evidence type="ECO:0000256" key="10">
    <source>
        <dbReference type="ARBA" id="ARBA00051823"/>
    </source>
</evidence>
<evidence type="ECO:0000256" key="8">
    <source>
        <dbReference type="ARBA" id="ARBA00051284"/>
    </source>
</evidence>
<comment type="catalytic activity">
    <reaction evidence="12">
        <text>dopamine + hexadecanoyl-CoA = N-hexadecanoyl-dopamine + CoA + H(+)</text>
        <dbReference type="Rhea" id="RHEA:51376"/>
        <dbReference type="ChEBI" id="CHEBI:15378"/>
        <dbReference type="ChEBI" id="CHEBI:57287"/>
        <dbReference type="ChEBI" id="CHEBI:57379"/>
        <dbReference type="ChEBI" id="CHEBI:59905"/>
        <dbReference type="ChEBI" id="CHEBI:134058"/>
    </reaction>
    <physiologicalReaction direction="left-to-right" evidence="12">
        <dbReference type="Rhea" id="RHEA:51377"/>
    </physiologicalReaction>
</comment>
<feature type="domain" description="N-acetyltransferase" evidence="14">
    <location>
        <begin position="97"/>
        <end position="211"/>
    </location>
</feature>